<keyword evidence="3" id="KW-1185">Reference proteome</keyword>
<dbReference type="SUPFAM" id="SSF54593">
    <property type="entry name" value="Glyoxalase/Bleomycin resistance protein/Dihydroxybiphenyl dioxygenase"/>
    <property type="match status" value="1"/>
</dbReference>
<dbReference type="OrthoDB" id="9813630at2"/>
<dbReference type="PROSITE" id="PS51819">
    <property type="entry name" value="VOC"/>
    <property type="match status" value="1"/>
</dbReference>
<sequence>MPQGEEDAARAFWCGIIGLAEIEKPEALKPRGGLWLQLAGADLHLGVEAGFTPAKKAHPGFRTAGIDRLAEQLNAAGHPVTWDAAIAGRRRFFTEDPFGNRLEFLED</sequence>
<dbReference type="PANTHER" id="PTHR39175:SF1">
    <property type="entry name" value="FAMILY PROTEIN, PUTATIVE (AFU_ORTHOLOGUE AFUA_3G15060)-RELATED"/>
    <property type="match status" value="1"/>
</dbReference>
<name>A0A225NFG9_9RHOB</name>
<organism evidence="2 3">
    <name type="scientific">Marinibacterium profundimaris</name>
    <dbReference type="NCBI Taxonomy" id="1679460"/>
    <lineage>
        <taxon>Bacteria</taxon>
        <taxon>Pseudomonadati</taxon>
        <taxon>Pseudomonadota</taxon>
        <taxon>Alphaproteobacteria</taxon>
        <taxon>Rhodobacterales</taxon>
        <taxon>Paracoccaceae</taxon>
        <taxon>Marinibacterium</taxon>
    </lineage>
</organism>
<dbReference type="InterPro" id="IPR029068">
    <property type="entry name" value="Glyas_Bleomycin-R_OHBP_Dase"/>
</dbReference>
<dbReference type="Gene3D" id="3.10.180.10">
    <property type="entry name" value="2,3-Dihydroxybiphenyl 1,2-Dioxygenase, domain 1"/>
    <property type="match status" value="1"/>
</dbReference>
<proteinExistence type="predicted"/>
<dbReference type="Proteomes" id="UP000215377">
    <property type="component" value="Unassembled WGS sequence"/>
</dbReference>
<evidence type="ECO:0000313" key="3">
    <source>
        <dbReference type="Proteomes" id="UP000215377"/>
    </source>
</evidence>
<evidence type="ECO:0000259" key="1">
    <source>
        <dbReference type="PROSITE" id="PS51819"/>
    </source>
</evidence>
<dbReference type="EMBL" id="AQQR01000008">
    <property type="protein sequence ID" value="OWU71757.1"/>
    <property type="molecule type" value="Genomic_DNA"/>
</dbReference>
<gene>
    <name evidence="2" type="ORF">ATO3_17860</name>
</gene>
<comment type="caution">
    <text evidence="2">The sequence shown here is derived from an EMBL/GenBank/DDBJ whole genome shotgun (WGS) entry which is preliminary data.</text>
</comment>
<protein>
    <submittedName>
        <fullName evidence="2">Glyoxalase</fullName>
    </submittedName>
</protein>
<accession>A0A225NFG9</accession>
<evidence type="ECO:0000313" key="2">
    <source>
        <dbReference type="EMBL" id="OWU71757.1"/>
    </source>
</evidence>
<dbReference type="Pfam" id="PF00903">
    <property type="entry name" value="Glyoxalase"/>
    <property type="match status" value="1"/>
</dbReference>
<dbReference type="InterPro" id="IPR004360">
    <property type="entry name" value="Glyas_Fos-R_dOase_dom"/>
</dbReference>
<reference evidence="2 3" key="1">
    <citation type="submission" date="2013-04" db="EMBL/GenBank/DDBJ databases">
        <title>Oceanicola sp. 22II1-22F33 Genome Sequencing.</title>
        <authorList>
            <person name="Lai Q."/>
            <person name="Li G."/>
            <person name="Shao Z."/>
        </authorList>
    </citation>
    <scope>NUCLEOTIDE SEQUENCE [LARGE SCALE GENOMIC DNA]</scope>
    <source>
        <strain evidence="2 3">22II1-22F33</strain>
    </source>
</reference>
<dbReference type="AlphaFoldDB" id="A0A225NFG9"/>
<dbReference type="InterPro" id="IPR037523">
    <property type="entry name" value="VOC_core"/>
</dbReference>
<dbReference type="PANTHER" id="PTHR39175">
    <property type="entry name" value="FAMILY PROTEIN, PUTATIVE (AFU_ORTHOLOGUE AFUA_3G15060)-RELATED"/>
    <property type="match status" value="1"/>
</dbReference>
<feature type="domain" description="VOC" evidence="1">
    <location>
        <begin position="1"/>
        <end position="107"/>
    </location>
</feature>